<dbReference type="AlphaFoldDB" id="K9X2M1"/>
<accession>K9X2M1</accession>
<dbReference type="EMBL" id="CP003642">
    <property type="protein sequence ID" value="AFZ26693.1"/>
    <property type="molecule type" value="Genomic_DNA"/>
</dbReference>
<organism evidence="1 2">
    <name type="scientific">Cylindrospermum stagnale PCC 7417</name>
    <dbReference type="NCBI Taxonomy" id="56107"/>
    <lineage>
        <taxon>Bacteria</taxon>
        <taxon>Bacillati</taxon>
        <taxon>Cyanobacteriota</taxon>
        <taxon>Cyanophyceae</taxon>
        <taxon>Nostocales</taxon>
        <taxon>Nostocaceae</taxon>
        <taxon>Cylindrospermum</taxon>
    </lineage>
</organism>
<evidence type="ECO:0000313" key="1">
    <source>
        <dbReference type="EMBL" id="AFZ26693.1"/>
    </source>
</evidence>
<protein>
    <submittedName>
        <fullName evidence="1">Uncharacterized protein</fullName>
    </submittedName>
</protein>
<dbReference type="RefSeq" id="WP_015209931.1">
    <property type="nucleotide sequence ID" value="NC_019757.1"/>
</dbReference>
<dbReference type="Proteomes" id="UP000010475">
    <property type="component" value="Chromosome"/>
</dbReference>
<dbReference type="HOGENOM" id="CLU_1298085_0_0_3"/>
<sequence length="212" mass="24457">MFFKTAAAAFFLEIGSNDHSLGELLTLAGMQNQEHLDEQEKSASAIHDPSVEVIYGHWGAFGGAWSRLDKLERHNCLQIYFSMNHYLDFRPDIGMNDNFLPLEQDPALPMVYTFRDACERLQAEVAFLDTHAHYGDEVWENRGGSRDWIIKKYSILLDFDINGLADERFGLLYLNDYMSDQWDSDPMRDERDAIPLSQGRLVFARRGWARLA</sequence>
<proteinExistence type="predicted"/>
<keyword evidence="2" id="KW-1185">Reference proteome</keyword>
<dbReference type="KEGG" id="csg:Cylst_4623"/>
<name>K9X2M1_9NOST</name>
<dbReference type="STRING" id="56107.Cylst_4623"/>
<reference evidence="1 2" key="1">
    <citation type="submission" date="2012-06" db="EMBL/GenBank/DDBJ databases">
        <title>Finished chromosome of genome of Cylindrospermum stagnale PCC 7417.</title>
        <authorList>
            <consortium name="US DOE Joint Genome Institute"/>
            <person name="Gugger M."/>
            <person name="Coursin T."/>
            <person name="Rippka R."/>
            <person name="Tandeau De Marsac N."/>
            <person name="Huntemann M."/>
            <person name="Wei C.-L."/>
            <person name="Han J."/>
            <person name="Detter J.C."/>
            <person name="Han C."/>
            <person name="Tapia R."/>
            <person name="Chen A."/>
            <person name="Kyrpides N."/>
            <person name="Mavromatis K."/>
            <person name="Markowitz V."/>
            <person name="Szeto E."/>
            <person name="Ivanova N."/>
            <person name="Pagani I."/>
            <person name="Pati A."/>
            <person name="Goodwin L."/>
            <person name="Nordberg H.P."/>
            <person name="Cantor M.N."/>
            <person name="Hua S.X."/>
            <person name="Woyke T."/>
            <person name="Kerfeld C.A."/>
        </authorList>
    </citation>
    <scope>NUCLEOTIDE SEQUENCE [LARGE SCALE GENOMIC DNA]</scope>
    <source>
        <strain evidence="1 2">PCC 7417</strain>
    </source>
</reference>
<gene>
    <name evidence="1" type="ORF">Cylst_4623</name>
</gene>
<dbReference type="eggNOG" id="ENOG502ZU8G">
    <property type="taxonomic scope" value="Bacteria"/>
</dbReference>
<evidence type="ECO:0000313" key="2">
    <source>
        <dbReference type="Proteomes" id="UP000010475"/>
    </source>
</evidence>